<dbReference type="Gene3D" id="1.10.101.10">
    <property type="entry name" value="PGBD-like superfamily/PGBD"/>
    <property type="match status" value="1"/>
</dbReference>
<dbReference type="InterPro" id="IPR036365">
    <property type="entry name" value="PGBD-like_sf"/>
</dbReference>
<feature type="compositionally biased region" description="Low complexity" evidence="1">
    <location>
        <begin position="377"/>
        <end position="391"/>
    </location>
</feature>
<dbReference type="Proteomes" id="UP001288320">
    <property type="component" value="Unassembled WGS sequence"/>
</dbReference>
<comment type="caution">
    <text evidence="3">The sequence shown here is derived from an EMBL/GenBank/DDBJ whole genome shotgun (WGS) entry which is preliminary data.</text>
</comment>
<dbReference type="RefSeq" id="WP_087069957.1">
    <property type="nucleotide sequence ID" value="NZ_CAUPFC010000017.1"/>
</dbReference>
<evidence type="ECO:0000313" key="5">
    <source>
        <dbReference type="Proteomes" id="UP001284901"/>
    </source>
</evidence>
<sequence>MNKKITQILAGVITLLLVAALAFWAGRTTLKPPERITQTGAETMTVTVTEQNIGRTLTLSTTVERAAQPVAVNQLNGTITSVAADGEFHAGDTLYTVGNTEVIAAEGSTPFWRPLAEGTEGEDVSQYQRLLAALGYSRTVADGKFGPATTAATKAWQKARGQEQSGVVGLGELVAVPQLPAALTLDRSIAWPGATLNGSENIINSVSGTPSFYMEITREQQAMIQPGMGIRVKLGEQPLIGITGEPEETEGGQVKVPVTAEDGGLLCGTRCGELPASQKAYLLTDIEIVPAVTGPTVPISALSTMPDGTVSVRVAGEAAPRTVTVQTVAGGLAVVEGVRAGESVYALADAKKAGAPGAPGGSGADTGSREGAETGPGADSGTGTSEGTDTSEGAETDSSADAETEATPSPESTK</sequence>
<protein>
    <submittedName>
        <fullName evidence="3">Peptidoglycan-binding domain-containing protein</fullName>
    </submittedName>
</protein>
<dbReference type="SUPFAM" id="SSF47090">
    <property type="entry name" value="PGBD-like"/>
    <property type="match status" value="1"/>
</dbReference>
<dbReference type="AlphaFoldDB" id="A0AAW9HKS8"/>
<dbReference type="EMBL" id="JAWNFV010000024">
    <property type="protein sequence ID" value="MDY5141415.1"/>
    <property type="molecule type" value="Genomic_DNA"/>
</dbReference>
<evidence type="ECO:0000256" key="1">
    <source>
        <dbReference type="SAM" id="MobiDB-lite"/>
    </source>
</evidence>
<reference evidence="3 5" key="1">
    <citation type="submission" date="2023-10" db="EMBL/GenBank/DDBJ databases">
        <title>Whole Genome based description of the genera Actinobaculum and Actinotignum reveals a complex phylogenetic relationship within the species included in the genus Actinotignum.</title>
        <authorList>
            <person name="Jensen C.S."/>
            <person name="Dargis R."/>
            <person name="Kemp M."/>
            <person name="Christensen J.J."/>
        </authorList>
    </citation>
    <scope>NUCLEOTIDE SEQUENCE</scope>
    <source>
        <strain evidence="4 5">SLA_B089</strain>
        <strain evidence="3">SLA_B245</strain>
    </source>
</reference>
<evidence type="ECO:0000313" key="3">
    <source>
        <dbReference type="EMBL" id="MDY5141415.1"/>
    </source>
</evidence>
<evidence type="ECO:0000313" key="4">
    <source>
        <dbReference type="EMBL" id="MDY5145775.1"/>
    </source>
</evidence>
<feature type="domain" description="Peptidoglycan binding-like" evidence="2">
    <location>
        <begin position="121"/>
        <end position="169"/>
    </location>
</feature>
<dbReference type="GeneID" id="92813520"/>
<gene>
    <name evidence="3" type="ORF">R6G74_08870</name>
    <name evidence="4" type="ORF">R6P33_01890</name>
</gene>
<accession>A0AAW9HKS8</accession>
<organism evidence="3 6">
    <name type="scientific">Actinotignum timonense</name>
    <dbReference type="NCBI Taxonomy" id="1870995"/>
    <lineage>
        <taxon>Bacteria</taxon>
        <taxon>Bacillati</taxon>
        <taxon>Actinomycetota</taxon>
        <taxon>Actinomycetes</taxon>
        <taxon>Actinomycetales</taxon>
        <taxon>Actinomycetaceae</taxon>
        <taxon>Actinotignum</taxon>
    </lineage>
</organism>
<dbReference type="Proteomes" id="UP001284901">
    <property type="component" value="Unassembled WGS sequence"/>
</dbReference>
<evidence type="ECO:0000313" key="6">
    <source>
        <dbReference type="Proteomes" id="UP001288320"/>
    </source>
</evidence>
<dbReference type="InterPro" id="IPR002477">
    <property type="entry name" value="Peptidoglycan-bd-like"/>
</dbReference>
<name>A0AAW9HKS8_9ACTO</name>
<dbReference type="InterPro" id="IPR036366">
    <property type="entry name" value="PGBDSf"/>
</dbReference>
<dbReference type="Pfam" id="PF01471">
    <property type="entry name" value="PG_binding_1"/>
    <property type="match status" value="1"/>
</dbReference>
<feature type="region of interest" description="Disordered" evidence="1">
    <location>
        <begin position="352"/>
        <end position="414"/>
    </location>
</feature>
<feature type="compositionally biased region" description="Acidic residues" evidence="1">
    <location>
        <begin position="392"/>
        <end position="404"/>
    </location>
</feature>
<proteinExistence type="predicted"/>
<evidence type="ECO:0000259" key="2">
    <source>
        <dbReference type="Pfam" id="PF01471"/>
    </source>
</evidence>
<dbReference type="EMBL" id="JAWNFY010000004">
    <property type="protein sequence ID" value="MDY5145775.1"/>
    <property type="molecule type" value="Genomic_DNA"/>
</dbReference>
<keyword evidence="5" id="KW-1185">Reference proteome</keyword>